<protein>
    <submittedName>
        <fullName evidence="3">Uncharacterized protein</fullName>
    </submittedName>
</protein>
<evidence type="ECO:0000313" key="4">
    <source>
        <dbReference type="Proteomes" id="UP001154329"/>
    </source>
</evidence>
<reference evidence="3" key="1">
    <citation type="submission" date="2022-02" db="EMBL/GenBank/DDBJ databases">
        <authorList>
            <person name="King R."/>
        </authorList>
    </citation>
    <scope>NUCLEOTIDE SEQUENCE</scope>
</reference>
<reference evidence="3" key="2">
    <citation type="submission" date="2022-10" db="EMBL/GenBank/DDBJ databases">
        <authorList>
            <consortium name="ENA_rothamsted_submissions"/>
            <consortium name="culmorum"/>
            <person name="King R."/>
        </authorList>
    </citation>
    <scope>NUCLEOTIDE SEQUENCE</scope>
</reference>
<organism evidence="3 4">
    <name type="scientific">Aphis gossypii</name>
    <name type="common">Cotton aphid</name>
    <dbReference type="NCBI Taxonomy" id="80765"/>
    <lineage>
        <taxon>Eukaryota</taxon>
        <taxon>Metazoa</taxon>
        <taxon>Ecdysozoa</taxon>
        <taxon>Arthropoda</taxon>
        <taxon>Hexapoda</taxon>
        <taxon>Insecta</taxon>
        <taxon>Pterygota</taxon>
        <taxon>Neoptera</taxon>
        <taxon>Paraneoptera</taxon>
        <taxon>Hemiptera</taxon>
        <taxon>Sternorrhyncha</taxon>
        <taxon>Aphidomorpha</taxon>
        <taxon>Aphidoidea</taxon>
        <taxon>Aphididae</taxon>
        <taxon>Aphidini</taxon>
        <taxon>Aphis</taxon>
        <taxon>Aphis</taxon>
    </lineage>
</organism>
<dbReference type="Proteomes" id="UP001154329">
    <property type="component" value="Chromosome 2"/>
</dbReference>
<evidence type="ECO:0000256" key="1">
    <source>
        <dbReference type="SAM" id="MobiDB-lite"/>
    </source>
</evidence>
<keyword evidence="2" id="KW-0472">Membrane</keyword>
<feature type="compositionally biased region" description="Low complexity" evidence="1">
    <location>
        <begin position="58"/>
        <end position="81"/>
    </location>
</feature>
<dbReference type="EMBL" id="OU899035">
    <property type="protein sequence ID" value="CAH1726648.1"/>
    <property type="molecule type" value="Genomic_DNA"/>
</dbReference>
<keyword evidence="4" id="KW-1185">Reference proteome</keyword>
<gene>
    <name evidence="3" type="ORF">APHIGO_LOCUS7501</name>
</gene>
<evidence type="ECO:0000256" key="2">
    <source>
        <dbReference type="SAM" id="Phobius"/>
    </source>
</evidence>
<keyword evidence="2" id="KW-0812">Transmembrane</keyword>
<feature type="compositionally biased region" description="Basic and acidic residues" evidence="1">
    <location>
        <begin position="91"/>
        <end position="104"/>
    </location>
</feature>
<sequence>MGEKKKYNSNHIKTKKYYASHVCVCVCVRCAERRQSESSSSSPPPPYHHSGGGRGGRSSRAPAARDGVQRRWAASSRPRPANGAWPARWGKFGERELGGQRDDDGGGGGGSSSSSTSSTRSSRRRPRPQQSRSNRTAARSQTAARHSARKLQCIYKKKIILISFNRTHTRSQAFKNFERVSAIRCRRRRYKGESFRIFFCFFFYRFSAHVDGPPCHRRPLDPEIDRRYYNICFRVPQCNPNSIATVGSAFVYIFMYIIASCNRYMRVGITSVIIIL</sequence>
<feature type="transmembrane region" description="Helical" evidence="2">
    <location>
        <begin position="242"/>
        <end position="259"/>
    </location>
</feature>
<evidence type="ECO:0000313" key="3">
    <source>
        <dbReference type="EMBL" id="CAH1726648.1"/>
    </source>
</evidence>
<feature type="region of interest" description="Disordered" evidence="1">
    <location>
        <begin position="34"/>
        <end position="149"/>
    </location>
</feature>
<keyword evidence="2" id="KW-1133">Transmembrane helix</keyword>
<feature type="compositionally biased region" description="Polar residues" evidence="1">
    <location>
        <begin position="134"/>
        <end position="144"/>
    </location>
</feature>
<accession>A0A9P0J898</accession>
<proteinExistence type="predicted"/>
<name>A0A9P0J898_APHGO</name>
<dbReference type="AlphaFoldDB" id="A0A9P0J898"/>